<evidence type="ECO:0000313" key="2">
    <source>
        <dbReference type="Proteomes" id="UP000248887"/>
    </source>
</evidence>
<accession>A0A2W5QWD8</accession>
<dbReference type="Proteomes" id="UP000248887">
    <property type="component" value="Unassembled WGS sequence"/>
</dbReference>
<reference evidence="1 2" key="1">
    <citation type="submission" date="2017-08" db="EMBL/GenBank/DDBJ databases">
        <title>Infants hospitalized years apart are colonized by the same room-sourced microbial strains.</title>
        <authorList>
            <person name="Brooks B."/>
            <person name="Olm M.R."/>
            <person name="Firek B.A."/>
            <person name="Baker R."/>
            <person name="Thomas B.C."/>
            <person name="Morowitz M.J."/>
            <person name="Banfield J.F."/>
        </authorList>
    </citation>
    <scope>NUCLEOTIDE SEQUENCE [LARGE SCALE GENOMIC DNA]</scope>
    <source>
        <strain evidence="1">S2_005_001_R2_27</strain>
    </source>
</reference>
<dbReference type="EMBL" id="QFQD01000053">
    <property type="protein sequence ID" value="PZQ81044.1"/>
    <property type="molecule type" value="Genomic_DNA"/>
</dbReference>
<sequence length="681" mass="73108">MSGLLRMRKRLIIALIVLLVVGVGGYFSFNLVVDHLARRQVEALFADLRAQGIEAQGRDATYDVFSGRFEIHDLSFAAPGQGKLKIVSFLATGTERPSPRRLFARQVEISDLSYEGPLPLAPAIEATYRAPHITIDALEIPSTPPAGTRPWQIALDVLEQTSADRISIPESLVITRAGTGDSRIETDVTHGATRLEKLLAGRFAKATIEPSRFTIGGAPANAASGKVGRVNIETIDVAAMLTLLDPERRQADDQFRTVYGSIRVDGYEAKSDKGLQQRWGAIDIRDIAIRPSIIPAEDLLTLGTELREAAAKGQKPPPELIAQSLRGLAAAYDGIRLGSVVLKDMAVREEDGSHAELATLTLGPLNDGRLDSFVIDRLKGTDADGKVFRIDQLKIGGLRPGTLMELSADATEDPHSTQNIAWFMRLFGVVGSFELAGAEAPAPEGGDAVVVDKLALAWQGEQDAFPTRIAATLRVSGPTSAFPRDNSLFALVPDGMSRASVALDVGGEWNESKGTLTLAPLYAEVSDAFALSLKIKLRDVDESVFSTQPDEAMAGAMMTSLDSVELTVSDAGIYERKLEEAAKEQGMEPEAIRQLLAGFAELLLSSTVADRPELEPATQAFVSFLQKPLGTLALRITPRGDSLPLGTIAETLQGEEPLTLVDELNVQVIEAAEPPTSPSKP</sequence>
<proteinExistence type="predicted"/>
<organism evidence="1 2">
    <name type="scientific">Ancylobacter novellus</name>
    <name type="common">Thiobacillus novellus</name>
    <dbReference type="NCBI Taxonomy" id="921"/>
    <lineage>
        <taxon>Bacteria</taxon>
        <taxon>Pseudomonadati</taxon>
        <taxon>Pseudomonadota</taxon>
        <taxon>Alphaproteobacteria</taxon>
        <taxon>Hyphomicrobiales</taxon>
        <taxon>Xanthobacteraceae</taxon>
        <taxon>Ancylobacter</taxon>
    </lineage>
</organism>
<gene>
    <name evidence="1" type="ORF">DI549_15205</name>
</gene>
<protein>
    <submittedName>
        <fullName evidence="1">Uncharacterized protein</fullName>
    </submittedName>
</protein>
<name>A0A2W5QWD8_ANCNO</name>
<comment type="caution">
    <text evidence="1">The sequence shown here is derived from an EMBL/GenBank/DDBJ whole genome shotgun (WGS) entry which is preliminary data.</text>
</comment>
<dbReference type="AlphaFoldDB" id="A0A2W5QWD8"/>
<evidence type="ECO:0000313" key="1">
    <source>
        <dbReference type="EMBL" id="PZQ81044.1"/>
    </source>
</evidence>